<accession>A0A1Y1I3G3</accession>
<dbReference type="OrthoDB" id="2021171at2759"/>
<evidence type="ECO:0000313" key="8">
    <source>
        <dbReference type="EMBL" id="GAQ83276.1"/>
    </source>
</evidence>
<feature type="compositionally biased region" description="Basic and acidic residues" evidence="5">
    <location>
        <begin position="659"/>
        <end position="671"/>
    </location>
</feature>
<dbReference type="Gene3D" id="3.30.40.10">
    <property type="entry name" value="Zinc/RING finger domain, C3HC4 (zinc finger)"/>
    <property type="match status" value="2"/>
</dbReference>
<feature type="region of interest" description="Disordered" evidence="5">
    <location>
        <begin position="251"/>
        <end position="282"/>
    </location>
</feature>
<evidence type="ECO:0000256" key="3">
    <source>
        <dbReference type="ARBA" id="ARBA00022833"/>
    </source>
</evidence>
<dbReference type="PROSITE" id="PS50089">
    <property type="entry name" value="ZF_RING_2"/>
    <property type="match status" value="2"/>
</dbReference>
<dbReference type="Pfam" id="PF13923">
    <property type="entry name" value="zf-C3HC4_2"/>
    <property type="match status" value="1"/>
</dbReference>
<feature type="compositionally biased region" description="Low complexity" evidence="5">
    <location>
        <begin position="984"/>
        <end position="995"/>
    </location>
</feature>
<feature type="compositionally biased region" description="Basic and acidic residues" evidence="5">
    <location>
        <begin position="694"/>
        <end position="721"/>
    </location>
</feature>
<evidence type="ECO:0000256" key="4">
    <source>
        <dbReference type="PROSITE-ProRule" id="PRU00228"/>
    </source>
</evidence>
<evidence type="ECO:0000259" key="6">
    <source>
        <dbReference type="PROSITE" id="PS50089"/>
    </source>
</evidence>
<protein>
    <submittedName>
        <fullName evidence="8">Zinc finger ZZ-type domain containing protein</fullName>
    </submittedName>
</protein>
<dbReference type="STRING" id="105231.A0A1Y1I3G3"/>
<dbReference type="Proteomes" id="UP000054558">
    <property type="component" value="Unassembled WGS sequence"/>
</dbReference>
<evidence type="ECO:0000256" key="2">
    <source>
        <dbReference type="ARBA" id="ARBA00022771"/>
    </source>
</evidence>
<dbReference type="InterPro" id="IPR013083">
    <property type="entry name" value="Znf_RING/FYVE/PHD"/>
</dbReference>
<dbReference type="GO" id="GO:0043161">
    <property type="term" value="P:proteasome-mediated ubiquitin-dependent protein catabolic process"/>
    <property type="evidence" value="ECO:0000318"/>
    <property type="project" value="GO_Central"/>
</dbReference>
<dbReference type="SUPFAM" id="SSF57850">
    <property type="entry name" value="RING/U-box"/>
    <property type="match status" value="3"/>
</dbReference>
<dbReference type="InterPro" id="IPR018957">
    <property type="entry name" value="Znf_C3HC4_RING-type"/>
</dbReference>
<dbReference type="SMART" id="SM00184">
    <property type="entry name" value="RING"/>
    <property type="match status" value="2"/>
</dbReference>
<feature type="compositionally biased region" description="Gly residues" evidence="5">
    <location>
        <begin position="555"/>
        <end position="571"/>
    </location>
</feature>
<dbReference type="Gene3D" id="3.30.60.90">
    <property type="match status" value="1"/>
</dbReference>
<dbReference type="FunFam" id="3.30.40.10:FF:000489">
    <property type="entry name" value="E3 ubiquitin-protein ligase PRT1"/>
    <property type="match status" value="1"/>
</dbReference>
<reference evidence="8 9" key="1">
    <citation type="journal article" date="2014" name="Nat. Commun.">
        <title>Klebsormidium flaccidum genome reveals primary factors for plant terrestrial adaptation.</title>
        <authorList>
            <person name="Hori K."/>
            <person name="Maruyama F."/>
            <person name="Fujisawa T."/>
            <person name="Togashi T."/>
            <person name="Yamamoto N."/>
            <person name="Seo M."/>
            <person name="Sato S."/>
            <person name="Yamada T."/>
            <person name="Mori H."/>
            <person name="Tajima N."/>
            <person name="Moriyama T."/>
            <person name="Ikeuchi M."/>
            <person name="Watanabe M."/>
            <person name="Wada H."/>
            <person name="Kobayashi K."/>
            <person name="Saito M."/>
            <person name="Masuda T."/>
            <person name="Sasaki-Sekimoto Y."/>
            <person name="Mashiguchi K."/>
            <person name="Awai K."/>
            <person name="Shimojima M."/>
            <person name="Masuda S."/>
            <person name="Iwai M."/>
            <person name="Nobusawa T."/>
            <person name="Narise T."/>
            <person name="Kondo S."/>
            <person name="Saito H."/>
            <person name="Sato R."/>
            <person name="Murakawa M."/>
            <person name="Ihara Y."/>
            <person name="Oshima-Yamada Y."/>
            <person name="Ohtaka K."/>
            <person name="Satoh M."/>
            <person name="Sonobe K."/>
            <person name="Ishii M."/>
            <person name="Ohtani R."/>
            <person name="Kanamori-Sato M."/>
            <person name="Honoki R."/>
            <person name="Miyazaki D."/>
            <person name="Mochizuki H."/>
            <person name="Umetsu J."/>
            <person name="Higashi K."/>
            <person name="Shibata D."/>
            <person name="Kamiya Y."/>
            <person name="Sato N."/>
            <person name="Nakamura Y."/>
            <person name="Tabata S."/>
            <person name="Ida S."/>
            <person name="Kurokawa K."/>
            <person name="Ohta H."/>
        </authorList>
    </citation>
    <scope>NUCLEOTIDE SEQUENCE [LARGE SCALE GENOMIC DNA]</scope>
    <source>
        <strain evidence="8 9">NIES-2285</strain>
    </source>
</reference>
<dbReference type="PROSITE" id="PS50135">
    <property type="entry name" value="ZF_ZZ_2"/>
    <property type="match status" value="1"/>
</dbReference>
<feature type="compositionally biased region" description="Low complexity" evidence="5">
    <location>
        <begin position="257"/>
        <end position="267"/>
    </location>
</feature>
<feature type="compositionally biased region" description="Basic residues" evidence="5">
    <location>
        <begin position="722"/>
        <end position="732"/>
    </location>
</feature>
<feature type="domain" description="RING-type" evidence="6">
    <location>
        <begin position="16"/>
        <end position="56"/>
    </location>
</feature>
<sequence>MELAPAFQPRVEEYECAICKDLVFKPAVNVCQHMFCFWCLHQSMNNVSESNCPLCRREYGHLARTCGLLHFFLGNAFPIEYRERQAEILADRERREIAAEDLETDPVLLEPSPRPQPPAETFDIAQTSSSEQPPNQFLSGGATGAVLRLNGPSGASTSGGQRRPYPYAGPETKFAFRGVDFGCKLCSRLLHDPSVLVCGHVFCLSCIRTRSSDPRCPLCRIMQAESPGNLVPCATIADLVSRAFPEASAARAREAAAQEASSGAAEPTAPPPERPPTVQAAMSRTRSLLLSAHADLVRRGEPFNLRAMTERLLEDLGPKYVVHFGVGCDGCGQSPIVGERYQCKGCQEALGFDMCGHCYEMGGAVRGLFDQRHSREHRVVKIPPLAALTSRHFGIDPYRVLFTNPELPYQAVQRMRDEMHGDGELEFLLGELEDADLPDSPQSFPSDPGYGPPSDPPSERGFRATARSTEYHPSYFDGDFDSLGYDSPVARHRIGRSLRLPGSPRGGESQAVRHHGGDSDGAPANDATPPSERSNSPGGLGVWTRRVGRDPRLGGVSGRGGSGLGRLGGPGSNQPGALRRVDGGFLSDPRAGRLSAWLETMPPDYPEPQRAARHGARGGDVRARHGDVRLRNGDVVARDGDERTSALEMHNRLMNQFARETRSGAESRPGSRGEGSSADGHQSGNDSGTGSDGESIRGEWHDVHEGGVEGQEVRPPRFGERRLRRSFGRRHVLPFPLPEPPAAEVTSAAEEVEMDEPDVTSVQQPEGDVARERERRVVDAGTLSASPDNSSEEDPLSWEPPRPQIRRVQVYPSDSMIRSRSAWETGGGLGDSPGPRRRRSMDGLPPLPPRRRALSASPLERRAGLLMLTLASTAAEHPSFGGGARNEDSPSLGAQTTVSVERSRPVIARELQQSATEREAASGGAPFAAVGSIEQELLAGYATQFDSRRTLQDMQTDSPPAGGGGSANASLGGTGPPVSHGYSADVTLTAADVTAEGGGTLRRLHEPNGETPAQHGADAEGGGQEVGLAREREGLTRPPAAAHRQSYSLVDSLVRALGGQRRRPRDVQPEAAEASPSQVRRLRRPEE</sequence>
<dbReference type="GO" id="GO:0008270">
    <property type="term" value="F:zinc ion binding"/>
    <property type="evidence" value="ECO:0007669"/>
    <property type="project" value="UniProtKB-KW"/>
</dbReference>
<evidence type="ECO:0000256" key="5">
    <source>
        <dbReference type="SAM" id="MobiDB-lite"/>
    </source>
</evidence>
<gene>
    <name evidence="8" type="ORF">KFL_001420010</name>
</gene>
<dbReference type="Pfam" id="PF00569">
    <property type="entry name" value="ZZ"/>
    <property type="match status" value="1"/>
</dbReference>
<dbReference type="EMBL" id="DF237091">
    <property type="protein sequence ID" value="GAQ83276.1"/>
    <property type="molecule type" value="Genomic_DNA"/>
</dbReference>
<dbReference type="Pfam" id="PF00097">
    <property type="entry name" value="zf-C3HC4"/>
    <property type="match status" value="1"/>
</dbReference>
<keyword evidence="9" id="KW-1185">Reference proteome</keyword>
<feature type="domain" description="RING-type" evidence="6">
    <location>
        <begin position="183"/>
        <end position="220"/>
    </location>
</feature>
<feature type="compositionally biased region" description="Basic and acidic residues" evidence="5">
    <location>
        <begin position="768"/>
        <end position="778"/>
    </location>
</feature>
<dbReference type="InterPro" id="IPR043145">
    <property type="entry name" value="Znf_ZZ_sf"/>
</dbReference>
<keyword evidence="3" id="KW-0862">Zinc</keyword>
<feature type="region of interest" description="Disordered" evidence="5">
    <location>
        <begin position="100"/>
        <end position="137"/>
    </location>
</feature>
<keyword evidence="2 4" id="KW-0863">Zinc-finger</keyword>
<dbReference type="PANTHER" id="PTHR15898:SF13">
    <property type="entry name" value="BIFUNCTIONAL APOPTOSIS REGULATOR"/>
    <property type="match status" value="1"/>
</dbReference>
<dbReference type="GO" id="GO:0061630">
    <property type="term" value="F:ubiquitin protein ligase activity"/>
    <property type="evidence" value="ECO:0000318"/>
    <property type="project" value="GO_Central"/>
</dbReference>
<dbReference type="InterPro" id="IPR000433">
    <property type="entry name" value="Znf_ZZ"/>
</dbReference>
<feature type="compositionally biased region" description="Polar residues" evidence="5">
    <location>
        <begin position="124"/>
        <end position="137"/>
    </location>
</feature>
<dbReference type="CDD" id="cd23132">
    <property type="entry name" value="RING-HC_PRT1-like"/>
    <property type="match status" value="1"/>
</dbReference>
<dbReference type="PROSITE" id="PS00518">
    <property type="entry name" value="ZF_RING_1"/>
    <property type="match status" value="2"/>
</dbReference>
<organism evidence="8 9">
    <name type="scientific">Klebsormidium nitens</name>
    <name type="common">Green alga</name>
    <name type="synonym">Ulothrix nitens</name>
    <dbReference type="NCBI Taxonomy" id="105231"/>
    <lineage>
        <taxon>Eukaryota</taxon>
        <taxon>Viridiplantae</taxon>
        <taxon>Streptophyta</taxon>
        <taxon>Klebsormidiophyceae</taxon>
        <taxon>Klebsormidiales</taxon>
        <taxon>Klebsormidiaceae</taxon>
        <taxon>Klebsormidium</taxon>
    </lineage>
</organism>
<feature type="domain" description="ZZ-type" evidence="7">
    <location>
        <begin position="323"/>
        <end position="387"/>
    </location>
</feature>
<dbReference type="PANTHER" id="PTHR15898">
    <property type="entry name" value="BIFUNCTIONAL APOPTOSIS REGULATOR"/>
    <property type="match status" value="1"/>
</dbReference>
<feature type="region of interest" description="Disordered" evidence="5">
    <location>
        <begin position="435"/>
        <end position="462"/>
    </location>
</feature>
<proteinExistence type="predicted"/>
<name>A0A1Y1I3G3_KLENI</name>
<feature type="region of interest" description="Disordered" evidence="5">
    <location>
        <begin position="496"/>
        <end position="586"/>
    </location>
</feature>
<dbReference type="AlphaFoldDB" id="A0A1Y1I3G3"/>
<feature type="compositionally biased region" description="Polar residues" evidence="5">
    <location>
        <begin position="679"/>
        <end position="689"/>
    </location>
</feature>
<feature type="region of interest" description="Disordered" evidence="5">
    <location>
        <begin position="876"/>
        <end position="905"/>
    </location>
</feature>
<feature type="region of interest" description="Disordered" evidence="5">
    <location>
        <begin position="599"/>
        <end position="858"/>
    </location>
</feature>
<feature type="compositionally biased region" description="Basic and acidic residues" evidence="5">
    <location>
        <begin position="617"/>
        <end position="651"/>
    </location>
</feature>
<keyword evidence="1" id="KW-0479">Metal-binding</keyword>
<evidence type="ECO:0000259" key="7">
    <source>
        <dbReference type="PROSITE" id="PS50135"/>
    </source>
</evidence>
<dbReference type="InterPro" id="IPR001841">
    <property type="entry name" value="Znf_RING"/>
</dbReference>
<evidence type="ECO:0000313" key="9">
    <source>
        <dbReference type="Proteomes" id="UP000054558"/>
    </source>
</evidence>
<feature type="region of interest" description="Disordered" evidence="5">
    <location>
        <begin position="948"/>
        <end position="1087"/>
    </location>
</feature>
<dbReference type="InterPro" id="IPR017907">
    <property type="entry name" value="Znf_RING_CS"/>
</dbReference>
<evidence type="ECO:0000256" key="1">
    <source>
        <dbReference type="ARBA" id="ARBA00022723"/>
    </source>
</evidence>